<reference evidence="3 4" key="1">
    <citation type="submission" date="2019-04" db="EMBL/GenBank/DDBJ databases">
        <authorList>
            <person name="Feng G."/>
            <person name="Zhu H."/>
        </authorList>
    </citation>
    <scope>NUCLEOTIDE SEQUENCE [LARGE SCALE GENOMIC DNA]</scope>
    <source>
        <strain evidence="3 4">6HR-1</strain>
    </source>
</reference>
<evidence type="ECO:0000313" key="4">
    <source>
        <dbReference type="Proteomes" id="UP000297535"/>
    </source>
</evidence>
<evidence type="ECO:0000256" key="2">
    <source>
        <dbReference type="SAM" id="SignalP"/>
    </source>
</evidence>
<evidence type="ECO:0000313" key="3">
    <source>
        <dbReference type="EMBL" id="TGE01342.1"/>
    </source>
</evidence>
<dbReference type="Proteomes" id="UP000297535">
    <property type="component" value="Unassembled WGS sequence"/>
</dbReference>
<feature type="region of interest" description="Disordered" evidence="1">
    <location>
        <begin position="40"/>
        <end position="60"/>
    </location>
</feature>
<dbReference type="EMBL" id="SRLB01000004">
    <property type="protein sequence ID" value="TGE01342.1"/>
    <property type="molecule type" value="Genomic_DNA"/>
</dbReference>
<keyword evidence="2" id="KW-0732">Signal</keyword>
<gene>
    <name evidence="3" type="ORF">EU555_05230</name>
</gene>
<accession>A0A4Z0NW80</accession>
<name>A0A4Z0NW80_9HYPH</name>
<evidence type="ECO:0000256" key="1">
    <source>
        <dbReference type="SAM" id="MobiDB-lite"/>
    </source>
</evidence>
<dbReference type="AlphaFoldDB" id="A0A4Z0NW80"/>
<sequence length="241" mass="25801">MRPAHHLVLALTSGGLLLGTLSPLHANDDNALGGFFQQLFSAPPSPAPQSSPPPAVQDPVPRAGYAPRRAWRQFGRHHLSREVPERAVRARPKIRYVALPKPEKVRAVVADKPKLADSKAAMLAKAGDPGSALLHDATLRKGDIVILADGPKVFTGKAAEQHRTSEFEDASRSSALDRKTRQLLAAMVRPVGAMPADEARKYLAKLRSHPAPANSGAQASTSLIRVVYSAGQPEVNTPKKP</sequence>
<keyword evidence="4" id="KW-1185">Reference proteome</keyword>
<comment type="caution">
    <text evidence="3">The sequence shown here is derived from an EMBL/GenBank/DDBJ whole genome shotgun (WGS) entry which is preliminary data.</text>
</comment>
<dbReference type="OrthoDB" id="8002239at2"/>
<protein>
    <submittedName>
        <fullName evidence="3">Uncharacterized protein</fullName>
    </submittedName>
</protein>
<feature type="chain" id="PRO_5021348037" evidence="2">
    <location>
        <begin position="27"/>
        <end position="241"/>
    </location>
</feature>
<feature type="compositionally biased region" description="Pro residues" evidence="1">
    <location>
        <begin position="43"/>
        <end position="56"/>
    </location>
</feature>
<feature type="signal peptide" evidence="2">
    <location>
        <begin position="1"/>
        <end position="26"/>
    </location>
</feature>
<organism evidence="3 4">
    <name type="scientific">Methylobacterium nonmethylotrophicum</name>
    <dbReference type="NCBI Taxonomy" id="1141884"/>
    <lineage>
        <taxon>Bacteria</taxon>
        <taxon>Pseudomonadati</taxon>
        <taxon>Pseudomonadota</taxon>
        <taxon>Alphaproteobacteria</taxon>
        <taxon>Hyphomicrobiales</taxon>
        <taxon>Methylobacteriaceae</taxon>
        <taxon>Methylobacterium</taxon>
    </lineage>
</organism>
<proteinExistence type="predicted"/>